<dbReference type="CDD" id="cd13401">
    <property type="entry name" value="Slt70-like"/>
    <property type="match status" value="1"/>
</dbReference>
<dbReference type="Proteomes" id="UP000636505">
    <property type="component" value="Unassembled WGS sequence"/>
</dbReference>
<evidence type="ECO:0000256" key="2">
    <source>
        <dbReference type="ARBA" id="ARBA00022729"/>
    </source>
</evidence>
<evidence type="ECO:0000259" key="3">
    <source>
        <dbReference type="Pfam" id="PF01464"/>
    </source>
</evidence>
<accession>A0A8J7DPE0</accession>
<evidence type="ECO:0000313" key="4">
    <source>
        <dbReference type="EMBL" id="MBE9079535.1"/>
    </source>
</evidence>
<dbReference type="GO" id="GO:0000270">
    <property type="term" value="P:peptidoglycan metabolic process"/>
    <property type="evidence" value="ECO:0007669"/>
    <property type="project" value="InterPro"/>
</dbReference>
<evidence type="ECO:0000256" key="1">
    <source>
        <dbReference type="ARBA" id="ARBA00007734"/>
    </source>
</evidence>
<dbReference type="GO" id="GO:0008933">
    <property type="term" value="F:peptidoglycan lytic transglycosylase activity"/>
    <property type="evidence" value="ECO:0007669"/>
    <property type="project" value="InterPro"/>
</dbReference>
<name>A0A8J7DPE0_9CYAN</name>
<protein>
    <submittedName>
        <fullName evidence="4">Transglycosylase SLT domain-containing protein</fullName>
    </submittedName>
</protein>
<dbReference type="InterPro" id="IPR008258">
    <property type="entry name" value="Transglycosylase_SLT_dom_1"/>
</dbReference>
<keyword evidence="5" id="KW-1185">Reference proteome</keyword>
<sequence>MWQPLKEKIKIHWPLLALAGVSALSVGMVVALLETVGVLNLAPADSAIVESELAPEAPSAVLGLADRPPAQRTEALSLIAQQQDNQEGHRARYLLATDLLSQGRGGSALTVLDGLEQDYEALAPYVLLKRAQAQTAAGQPEAAQQTWQTLAEQYAQHPAAAEALYTLGQSDESTWEQLIANFPAHPRSVEVAAKQLPVATGAKQMALLRLLVNYGLHQSEYGTWLDQFVSEYGSLLTPEDWQAAGFGYWETQRYGKAGSAYAKAPASPLSRYRAGRGAQLDGQRKAAIAAYRQLAQAFPDAPETATGLLKLADLLPQPEAIKVLDQVMARFPNQAATALGKRADRLDALQSPTSAQQARDAVLSQYSQSEAAAELRFRQAQQQAKAGHYESALSWAQQLLKDNSTHQLAPEVGFLAGKWALQLEQPEVAQRAFERVIGQHPESYFAWRSAVYLGWDVGDFDGVRSLDPQIVLPDQRTPPPAGSDTLKELYLLGQDQDAWTQWQNEFRDRESPSVAEQFTDGLMRIGVGDTLDGIFMVSNLAWREQPQARQEYLALQADPAYWQAMYPFPYEQLIETWSRQRQLNPLLVTALIRQESRFVADIESVAGALGLMQVMPGTADWIEAQIGQTGYDLTQPADNVELGTWYLDYTHREYDNNALFAVASYNAGPGNVADWIQRGGFTDADDFVRQIPFAETQGYVEAVFGGYWNYLRLYNPAIAAKVERLAATQPNS</sequence>
<keyword evidence="2" id="KW-0732">Signal</keyword>
<dbReference type="Gene3D" id="1.10.530.10">
    <property type="match status" value="1"/>
</dbReference>
<feature type="domain" description="Transglycosylase SLT" evidence="3">
    <location>
        <begin position="573"/>
        <end position="684"/>
    </location>
</feature>
<dbReference type="Gene3D" id="1.25.40.10">
    <property type="entry name" value="Tetratricopeptide repeat domain"/>
    <property type="match status" value="3"/>
</dbReference>
<dbReference type="GO" id="GO:0004553">
    <property type="term" value="F:hydrolase activity, hydrolyzing O-glycosyl compounds"/>
    <property type="evidence" value="ECO:0007669"/>
    <property type="project" value="InterPro"/>
</dbReference>
<dbReference type="RefSeq" id="WP_193910599.1">
    <property type="nucleotide sequence ID" value="NZ_JADEXG010000059.1"/>
</dbReference>
<dbReference type="InterPro" id="IPR011990">
    <property type="entry name" value="TPR-like_helical_dom_sf"/>
</dbReference>
<proteinExistence type="inferred from homology"/>
<reference evidence="4" key="1">
    <citation type="submission" date="2020-10" db="EMBL/GenBank/DDBJ databases">
        <authorList>
            <person name="Castelo-Branco R."/>
            <person name="Eusebio N."/>
            <person name="Adriana R."/>
            <person name="Vieira A."/>
            <person name="Brugerolle De Fraissinette N."/>
            <person name="Rezende De Castro R."/>
            <person name="Schneider M.P."/>
            <person name="Vasconcelos V."/>
            <person name="Leao P.N."/>
        </authorList>
    </citation>
    <scope>NUCLEOTIDE SEQUENCE</scope>
    <source>
        <strain evidence="4">LEGE 07310</strain>
    </source>
</reference>
<dbReference type="SUPFAM" id="SSF48435">
    <property type="entry name" value="Bacterial muramidases"/>
    <property type="match status" value="1"/>
</dbReference>
<dbReference type="PANTHER" id="PTHR37423">
    <property type="entry name" value="SOLUBLE LYTIC MUREIN TRANSGLYCOSYLASE-RELATED"/>
    <property type="match status" value="1"/>
</dbReference>
<dbReference type="InterPro" id="IPR023346">
    <property type="entry name" value="Lysozyme-like_dom_sf"/>
</dbReference>
<dbReference type="SUPFAM" id="SSF53955">
    <property type="entry name" value="Lysozyme-like"/>
    <property type="match status" value="1"/>
</dbReference>
<dbReference type="PANTHER" id="PTHR37423:SF5">
    <property type="entry name" value="SOLUBLE LYTIC MUREIN TRANSGLYCOSYLASE"/>
    <property type="match status" value="1"/>
</dbReference>
<dbReference type="GO" id="GO:0042597">
    <property type="term" value="C:periplasmic space"/>
    <property type="evidence" value="ECO:0007669"/>
    <property type="project" value="InterPro"/>
</dbReference>
<gene>
    <name evidence="4" type="ORF">IQ241_19915</name>
</gene>
<comment type="similarity">
    <text evidence="1">Belongs to the transglycosylase Slt family.</text>
</comment>
<organism evidence="4 5">
    <name type="scientific">Vasconcelosia minhoensis LEGE 07310</name>
    <dbReference type="NCBI Taxonomy" id="915328"/>
    <lineage>
        <taxon>Bacteria</taxon>
        <taxon>Bacillati</taxon>
        <taxon>Cyanobacteriota</taxon>
        <taxon>Cyanophyceae</taxon>
        <taxon>Nodosilineales</taxon>
        <taxon>Cymatolegaceae</taxon>
        <taxon>Vasconcelosia</taxon>
        <taxon>Vasconcelosia minhoensis</taxon>
    </lineage>
</organism>
<comment type="caution">
    <text evidence="4">The sequence shown here is derived from an EMBL/GenBank/DDBJ whole genome shotgun (WGS) entry which is preliminary data.</text>
</comment>
<dbReference type="InterPro" id="IPR000189">
    <property type="entry name" value="Transglyc_AS"/>
</dbReference>
<dbReference type="InterPro" id="IPR008939">
    <property type="entry name" value="Lytic_TGlycosylase_superhlx_U"/>
</dbReference>
<dbReference type="EMBL" id="JADEXG010000059">
    <property type="protein sequence ID" value="MBE9079535.1"/>
    <property type="molecule type" value="Genomic_DNA"/>
</dbReference>
<dbReference type="Pfam" id="PF13174">
    <property type="entry name" value="TPR_6"/>
    <property type="match status" value="2"/>
</dbReference>
<dbReference type="PROSITE" id="PS00922">
    <property type="entry name" value="TRANSGLYCOSYLASE"/>
    <property type="match status" value="1"/>
</dbReference>
<dbReference type="InterPro" id="IPR019734">
    <property type="entry name" value="TPR_rpt"/>
</dbReference>
<dbReference type="Pfam" id="PF01464">
    <property type="entry name" value="SLT"/>
    <property type="match status" value="1"/>
</dbReference>
<dbReference type="AlphaFoldDB" id="A0A8J7DPE0"/>
<dbReference type="GO" id="GO:0016020">
    <property type="term" value="C:membrane"/>
    <property type="evidence" value="ECO:0007669"/>
    <property type="project" value="InterPro"/>
</dbReference>
<evidence type="ECO:0000313" key="5">
    <source>
        <dbReference type="Proteomes" id="UP000636505"/>
    </source>
</evidence>